<dbReference type="OrthoDB" id="7871547at2"/>
<evidence type="ECO:0000256" key="1">
    <source>
        <dbReference type="SAM" id="Phobius"/>
    </source>
</evidence>
<feature type="transmembrane region" description="Helical" evidence="1">
    <location>
        <begin position="173"/>
        <end position="191"/>
    </location>
</feature>
<dbReference type="EMBL" id="LMCB01000160">
    <property type="protein sequence ID" value="KZL05005.1"/>
    <property type="molecule type" value="Genomic_DNA"/>
</dbReference>
<feature type="transmembrane region" description="Helical" evidence="1">
    <location>
        <begin position="139"/>
        <end position="161"/>
    </location>
</feature>
<organism evidence="2 3">
    <name type="scientific">Pseudovibrio axinellae</name>
    <dbReference type="NCBI Taxonomy" id="989403"/>
    <lineage>
        <taxon>Bacteria</taxon>
        <taxon>Pseudomonadati</taxon>
        <taxon>Pseudomonadota</taxon>
        <taxon>Alphaproteobacteria</taxon>
        <taxon>Hyphomicrobiales</taxon>
        <taxon>Stappiaceae</taxon>
        <taxon>Pseudovibrio</taxon>
    </lineage>
</organism>
<proteinExistence type="predicted"/>
<feature type="transmembrane region" description="Helical" evidence="1">
    <location>
        <begin position="36"/>
        <end position="56"/>
    </location>
</feature>
<feature type="transmembrane region" description="Helical" evidence="1">
    <location>
        <begin position="9"/>
        <end position="30"/>
    </location>
</feature>
<evidence type="ECO:0000313" key="2">
    <source>
        <dbReference type="EMBL" id="KZL05005.1"/>
    </source>
</evidence>
<gene>
    <name evidence="2" type="ORF">PsAD2_04556</name>
</gene>
<feature type="transmembrane region" description="Helical" evidence="1">
    <location>
        <begin position="106"/>
        <end position="127"/>
    </location>
</feature>
<keyword evidence="1" id="KW-0812">Transmembrane</keyword>
<keyword evidence="1" id="KW-0472">Membrane</keyword>
<accession>A0A165SXY2</accession>
<protein>
    <submittedName>
        <fullName evidence="2">Uncharacterized protein</fullName>
    </submittedName>
</protein>
<keyword evidence="1" id="KW-1133">Transmembrane helix</keyword>
<comment type="caution">
    <text evidence="2">The sequence shown here is derived from an EMBL/GenBank/DDBJ whole genome shotgun (WGS) entry which is preliminary data.</text>
</comment>
<reference evidence="2 3" key="1">
    <citation type="journal article" date="2016" name="Front. Microbiol.">
        <title>Comparative Genomic Analysis Reveals a Diverse Repertoire of Genes Involved in Prokaryote-Eukaryote Interactions within the Pseudovibrio Genus.</title>
        <authorList>
            <person name="Romano S."/>
            <person name="Fernandez-Guerra A."/>
            <person name="Reen F.J."/>
            <person name="Glockner F.O."/>
            <person name="Crowley S.P."/>
            <person name="O'Sullivan O."/>
            <person name="Cotter P.D."/>
            <person name="Adams C."/>
            <person name="Dobson A.D."/>
            <person name="O'Gara F."/>
        </authorList>
    </citation>
    <scope>NUCLEOTIDE SEQUENCE [LARGE SCALE GENOMIC DNA]</scope>
    <source>
        <strain evidence="2 3">Ad2</strain>
    </source>
</reference>
<dbReference type="PATRIC" id="fig|989403.3.peg.4985"/>
<feature type="transmembrane region" description="Helical" evidence="1">
    <location>
        <begin position="68"/>
        <end position="86"/>
    </location>
</feature>
<sequence>MRSFSLSHFLLSSPLGYGILLLLQLFIVTQTTQTDMLHVAEIGFILTLLYTGSLSLQRYLIPKDLFSYFWCAFIYCGLGMIAGHAIDLAIDPGLVIQQMKSLSPVAVFLNNTTLMMVIAIILTSLFLEHSKDYPGSITFRILAYVVAIIMMLFGLYLGHALNLILHNNTFDRFYLQLLIISILFSVSLYCAELHTRRRT</sequence>
<dbReference type="Proteomes" id="UP000076577">
    <property type="component" value="Unassembled WGS sequence"/>
</dbReference>
<dbReference type="AlphaFoldDB" id="A0A165SXY2"/>
<keyword evidence="3" id="KW-1185">Reference proteome</keyword>
<name>A0A165SXY2_9HYPH</name>
<evidence type="ECO:0000313" key="3">
    <source>
        <dbReference type="Proteomes" id="UP000076577"/>
    </source>
</evidence>